<accession>A0A918DB19</accession>
<dbReference type="InterPro" id="IPR021556">
    <property type="entry name" value="DUF2950"/>
</dbReference>
<comment type="caution">
    <text evidence="1">The sequence shown here is derived from an EMBL/GenBank/DDBJ whole genome shotgun (WGS) entry which is preliminary data.</text>
</comment>
<reference evidence="1 2" key="1">
    <citation type="journal article" date="2014" name="Int. J. Syst. Evol. Microbiol.">
        <title>Complete genome sequence of Corynebacterium casei LMG S-19264T (=DSM 44701T), isolated from a smear-ripened cheese.</title>
        <authorList>
            <consortium name="US DOE Joint Genome Institute (JGI-PGF)"/>
            <person name="Walter F."/>
            <person name="Albersmeier A."/>
            <person name="Kalinowski J."/>
            <person name="Ruckert C."/>
        </authorList>
    </citation>
    <scope>NUCLEOTIDE SEQUENCE [LARGE SCALE GENOMIC DNA]</scope>
    <source>
        <strain evidence="1 2">CGMCC 1.7029</strain>
    </source>
</reference>
<gene>
    <name evidence="1" type="ORF">GCM10010991_02240</name>
</gene>
<keyword evidence="2" id="KW-1185">Reference proteome</keyword>
<proteinExistence type="predicted"/>
<name>A0A918DB19_9RHOB</name>
<sequence>MIALIATSGAAWADPTVYPTPEAAVADLIKALDAKDRAAVLGIFGPEAEDILSTGDAEEDRKIWGGFLTDAKSKTLIEPEGEDRATLMVGRELWPFPAPLVRQAKGWSFDAEAAREEVLMRRIGQNELTIIEIMRRASAIQRLYRRTDHDGDGVMEFAASVLSSPGAKDGLYWQEAPGEDPSPFDEKLARASLTGYSVDGTDRDPEPYEGYYFRILQGQGAKAPGGAYSYLVNGNMVAGYAVVAYPAIYGDTGIMSFMVGENGVVLEADLGEETLKTAMAIELFDPGEEWVPVE</sequence>
<protein>
    <recommendedName>
        <fullName evidence="3">DUF2950 domain-containing protein</fullName>
    </recommendedName>
</protein>
<dbReference type="EMBL" id="BMLP01000001">
    <property type="protein sequence ID" value="GGO24164.1"/>
    <property type="molecule type" value="Genomic_DNA"/>
</dbReference>
<evidence type="ECO:0000313" key="1">
    <source>
        <dbReference type="EMBL" id="GGO24164.1"/>
    </source>
</evidence>
<dbReference type="AlphaFoldDB" id="A0A918DB19"/>
<dbReference type="Proteomes" id="UP000598196">
    <property type="component" value="Unassembled WGS sequence"/>
</dbReference>
<evidence type="ECO:0008006" key="3">
    <source>
        <dbReference type="Google" id="ProtNLM"/>
    </source>
</evidence>
<organism evidence="1 2">
    <name type="scientific">Gemmobacter aquaticus</name>
    <dbReference type="NCBI Taxonomy" id="490185"/>
    <lineage>
        <taxon>Bacteria</taxon>
        <taxon>Pseudomonadati</taxon>
        <taxon>Pseudomonadota</taxon>
        <taxon>Alphaproteobacteria</taxon>
        <taxon>Rhodobacterales</taxon>
        <taxon>Paracoccaceae</taxon>
        <taxon>Gemmobacter</taxon>
    </lineage>
</organism>
<evidence type="ECO:0000313" key="2">
    <source>
        <dbReference type="Proteomes" id="UP000598196"/>
    </source>
</evidence>
<dbReference type="Pfam" id="PF11453">
    <property type="entry name" value="DUF2950"/>
    <property type="match status" value="1"/>
</dbReference>